<dbReference type="InterPro" id="IPR023827">
    <property type="entry name" value="Peptidase_S8_Asp-AS"/>
</dbReference>
<sequence>MFKRAFLFIVLVVGVFQGMAQETRYRYLVLFKDKKNSPFSITAPDKFLSASAINRRLKNKIEIREQDLPVNPTYIEELKAAGAQIIYPLKWVNGVLIKEKPKNIAKIKALKSVLGLYKNMPLDSSSDLRLETQAKNLSKESAVLDYGNSLTQISQLGVDKMHAKGFTGKDVKITLLDDGFSQADQVGYLQNVYTEKRLLGTLVTDPGLRSVYLGGAHGTNVWSTIAAQSPGKLIGTAFQAQFALAQTEEGNHELLVEEANWMRGAEWADSLGTDIITSSLGYSEFDNSQYNHSYADMNGKTTLVTQAAAFAASKGIVCIISAGNQGNDAWKYITAPADADSILSVGAVDRNGLRASFSSIGPSADLRIKPDVAAMGLATIAGLPSGSFGSISGTSFSAPLIAGLVAGIIQANPQKTAQEIIQGIRKSGTQSSKPDQLLGYGIPNFDRANQIVNPVLGNELPVENPFHVYPNPVAAGQKIQVSTGGINQGTLDILNAQGAIVQSLSFQNTEFDFFVAPFVSGKYYFRFTHGNLVTVIPVLLNL</sequence>
<proteinExistence type="inferred from homology"/>
<dbReference type="EMBL" id="JBBKXZ010000001">
    <property type="protein sequence ID" value="MFD3394087.1"/>
    <property type="molecule type" value="Genomic_DNA"/>
</dbReference>
<protein>
    <submittedName>
        <fullName evidence="8">S8 family peptidase</fullName>
        <ecNumber evidence="8">3.4.-.-</ecNumber>
    </submittedName>
</protein>
<feature type="domain" description="Peptidase S8/S53" evidence="7">
    <location>
        <begin position="168"/>
        <end position="441"/>
    </location>
</feature>
<keyword evidence="4 5" id="KW-0720">Serine protease</keyword>
<evidence type="ECO:0000256" key="4">
    <source>
        <dbReference type="ARBA" id="ARBA00022825"/>
    </source>
</evidence>
<comment type="similarity">
    <text evidence="1 5 6">Belongs to the peptidase S8 family.</text>
</comment>
<dbReference type="GO" id="GO:0016787">
    <property type="term" value="F:hydrolase activity"/>
    <property type="evidence" value="ECO:0007669"/>
    <property type="project" value="UniProtKB-KW"/>
</dbReference>
<dbReference type="InterPro" id="IPR050131">
    <property type="entry name" value="Peptidase_S8_subtilisin-like"/>
</dbReference>
<reference evidence="8 9" key="1">
    <citation type="submission" date="2024-03" db="EMBL/GenBank/DDBJ databases">
        <title>Aquirufa genome sequencing.</title>
        <authorList>
            <person name="Pitt A."/>
            <person name="Hahn M.W."/>
        </authorList>
    </citation>
    <scope>NUCLEOTIDE SEQUENCE [LARGE SCALE GENOMIC DNA]</scope>
    <source>
        <strain evidence="8 9">OSTEICH-129V</strain>
    </source>
</reference>
<dbReference type="PROSITE" id="PS00138">
    <property type="entry name" value="SUBTILASE_SER"/>
    <property type="match status" value="1"/>
</dbReference>
<dbReference type="PANTHER" id="PTHR43806">
    <property type="entry name" value="PEPTIDASE S8"/>
    <property type="match status" value="1"/>
</dbReference>
<feature type="active site" description="Charge relay system" evidence="5">
    <location>
        <position position="395"/>
    </location>
</feature>
<name>A0ABW6DB03_9BACT</name>
<dbReference type="PRINTS" id="PR00723">
    <property type="entry name" value="SUBTILISIN"/>
</dbReference>
<comment type="caution">
    <text evidence="8">The sequence shown here is derived from an EMBL/GenBank/DDBJ whole genome shotgun (WGS) entry which is preliminary data.</text>
</comment>
<dbReference type="InterPro" id="IPR036852">
    <property type="entry name" value="Peptidase_S8/S53_dom_sf"/>
</dbReference>
<feature type="active site" description="Charge relay system" evidence="5">
    <location>
        <position position="217"/>
    </location>
</feature>
<gene>
    <name evidence="8" type="ORF">U0R10_05595</name>
</gene>
<dbReference type="Gene3D" id="3.40.50.200">
    <property type="entry name" value="Peptidase S8/S53 domain"/>
    <property type="match status" value="1"/>
</dbReference>
<dbReference type="InterPro" id="IPR015500">
    <property type="entry name" value="Peptidase_S8_subtilisin-rel"/>
</dbReference>
<dbReference type="Proteomes" id="UP001598138">
    <property type="component" value="Unassembled WGS sequence"/>
</dbReference>
<dbReference type="PIRSF" id="PIRSF037903">
    <property type="entry name" value="Subtilisin_rel_GFO_2223"/>
    <property type="match status" value="1"/>
</dbReference>
<keyword evidence="9" id="KW-1185">Reference proteome</keyword>
<evidence type="ECO:0000256" key="2">
    <source>
        <dbReference type="ARBA" id="ARBA00022670"/>
    </source>
</evidence>
<feature type="active site" description="Charge relay system" evidence="5">
    <location>
        <position position="177"/>
    </location>
</feature>
<dbReference type="InterPro" id="IPR017317">
    <property type="entry name" value="Pept_S8_subtilisin_bacteroid-2"/>
</dbReference>
<dbReference type="InterPro" id="IPR023828">
    <property type="entry name" value="Peptidase_S8_Ser-AS"/>
</dbReference>
<dbReference type="PANTHER" id="PTHR43806:SF67">
    <property type="entry name" value="EGF-LIKE DOMAIN-CONTAINING PROTEIN"/>
    <property type="match status" value="1"/>
</dbReference>
<evidence type="ECO:0000313" key="8">
    <source>
        <dbReference type="EMBL" id="MFD3394087.1"/>
    </source>
</evidence>
<evidence type="ECO:0000313" key="9">
    <source>
        <dbReference type="Proteomes" id="UP001598138"/>
    </source>
</evidence>
<keyword evidence="3 5" id="KW-0378">Hydrolase</keyword>
<evidence type="ECO:0000256" key="5">
    <source>
        <dbReference type="PROSITE-ProRule" id="PRU01240"/>
    </source>
</evidence>
<evidence type="ECO:0000259" key="7">
    <source>
        <dbReference type="Pfam" id="PF00082"/>
    </source>
</evidence>
<dbReference type="PROSITE" id="PS00136">
    <property type="entry name" value="SUBTILASE_ASP"/>
    <property type="match status" value="1"/>
</dbReference>
<dbReference type="InterPro" id="IPR000209">
    <property type="entry name" value="Peptidase_S8/S53_dom"/>
</dbReference>
<dbReference type="PROSITE" id="PS51892">
    <property type="entry name" value="SUBTILASE"/>
    <property type="match status" value="1"/>
</dbReference>
<dbReference type="RefSeq" id="WP_377982962.1">
    <property type="nucleotide sequence ID" value="NZ_JBBKXZ010000001.1"/>
</dbReference>
<evidence type="ECO:0000256" key="6">
    <source>
        <dbReference type="RuleBase" id="RU003355"/>
    </source>
</evidence>
<dbReference type="NCBIfam" id="TIGR04183">
    <property type="entry name" value="Por_Secre_tail"/>
    <property type="match status" value="1"/>
</dbReference>
<dbReference type="SUPFAM" id="SSF52743">
    <property type="entry name" value="Subtilisin-like"/>
    <property type="match status" value="1"/>
</dbReference>
<keyword evidence="2 5" id="KW-0645">Protease</keyword>
<dbReference type="InterPro" id="IPR026444">
    <property type="entry name" value="Secre_tail"/>
</dbReference>
<evidence type="ECO:0000256" key="1">
    <source>
        <dbReference type="ARBA" id="ARBA00011073"/>
    </source>
</evidence>
<evidence type="ECO:0000256" key="3">
    <source>
        <dbReference type="ARBA" id="ARBA00022801"/>
    </source>
</evidence>
<dbReference type="EC" id="3.4.-.-" evidence="8"/>
<accession>A0ABW6DB03</accession>
<dbReference type="Pfam" id="PF00082">
    <property type="entry name" value="Peptidase_S8"/>
    <property type="match status" value="1"/>
</dbReference>
<organism evidence="8 9">
    <name type="scientific">Aquirufa avitistagni</name>
    <dbReference type="NCBI Taxonomy" id="3104728"/>
    <lineage>
        <taxon>Bacteria</taxon>
        <taxon>Pseudomonadati</taxon>
        <taxon>Bacteroidota</taxon>
        <taxon>Cytophagia</taxon>
        <taxon>Cytophagales</taxon>
        <taxon>Flectobacillaceae</taxon>
        <taxon>Aquirufa</taxon>
    </lineage>
</organism>